<accession>A0A6P5EDC1</accession>
<feature type="transmembrane region" description="Helical" evidence="1">
    <location>
        <begin position="91"/>
        <end position="109"/>
    </location>
</feature>
<reference evidence="2" key="1">
    <citation type="journal article" date="2015" name="Nat. Genet.">
        <title>The pineapple genome and the evolution of CAM photosynthesis.</title>
        <authorList>
            <person name="Ming R."/>
            <person name="VanBuren R."/>
            <person name="Wai C.M."/>
            <person name="Tang H."/>
            <person name="Schatz M.C."/>
            <person name="Bowers J.E."/>
            <person name="Lyons E."/>
            <person name="Wang M.L."/>
            <person name="Chen J."/>
            <person name="Biggers E."/>
            <person name="Zhang J."/>
            <person name="Huang L."/>
            <person name="Zhang L."/>
            <person name="Miao W."/>
            <person name="Zhang J."/>
            <person name="Ye Z."/>
            <person name="Miao C."/>
            <person name="Lin Z."/>
            <person name="Wang H."/>
            <person name="Zhou H."/>
            <person name="Yim W.C."/>
            <person name="Priest H.D."/>
            <person name="Zheng C."/>
            <person name="Woodhouse M."/>
            <person name="Edger P.P."/>
            <person name="Guyot R."/>
            <person name="Guo H.B."/>
            <person name="Guo H."/>
            <person name="Zheng G."/>
            <person name="Singh R."/>
            <person name="Sharma A."/>
            <person name="Min X."/>
            <person name="Zheng Y."/>
            <person name="Lee H."/>
            <person name="Gurtowski J."/>
            <person name="Sedlazeck F.J."/>
            <person name="Harkess A."/>
            <person name="McKain M.R."/>
            <person name="Liao Z."/>
            <person name="Fang J."/>
            <person name="Liu J."/>
            <person name="Zhang X."/>
            <person name="Zhang Q."/>
            <person name="Hu W."/>
            <person name="Qin Y."/>
            <person name="Wang K."/>
            <person name="Chen L.Y."/>
            <person name="Shirley N."/>
            <person name="Lin Y.R."/>
            <person name="Liu L.Y."/>
            <person name="Hernandez A.G."/>
            <person name="Wright C.L."/>
            <person name="Bulone V."/>
            <person name="Tuskan G.A."/>
            <person name="Heath K."/>
            <person name="Zee F."/>
            <person name="Moore P.H."/>
            <person name="Sunkar R."/>
            <person name="Leebens-Mack J.H."/>
            <person name="Mockler T."/>
            <person name="Bennetzen J.L."/>
            <person name="Freeling M."/>
            <person name="Sankoff D."/>
            <person name="Paterson A.H."/>
            <person name="Zhu X."/>
            <person name="Yang X."/>
            <person name="Smith J.A."/>
            <person name="Cushman J.C."/>
            <person name="Paull R.E."/>
            <person name="Yu Q."/>
        </authorList>
    </citation>
    <scope>NUCLEOTIDE SEQUENCE [LARGE SCALE GENOMIC DNA]</scope>
    <source>
        <strain evidence="2">cv. F153</strain>
    </source>
</reference>
<keyword evidence="1" id="KW-1133">Transmembrane helix</keyword>
<dbReference type="AlphaFoldDB" id="A0A6P5EDC1"/>
<dbReference type="RefSeq" id="XP_020081227.1">
    <property type="nucleotide sequence ID" value="XM_020225638.1"/>
</dbReference>
<dbReference type="OrthoDB" id="785696at2759"/>
<gene>
    <name evidence="3" type="primary">LOC109704856</name>
</gene>
<name>A0A6P5EDC1_ANACO</name>
<keyword evidence="1" id="KW-0812">Transmembrane</keyword>
<sequence length="124" mass="14600">MWEYLKKVYNQTHLARRFQLECEITNYTQGGLSIQDYFSGFQKLWAEFSDIVCATVSKDSQKDILAVYDVSKRDQFLMKLRSDFENVRSNLMVVILLLHWICVLVNCFVKNSVFSLKPLMNKKS</sequence>
<evidence type="ECO:0000313" key="2">
    <source>
        <dbReference type="Proteomes" id="UP000515123"/>
    </source>
</evidence>
<keyword evidence="1" id="KW-0472">Membrane</keyword>
<evidence type="ECO:0000256" key="1">
    <source>
        <dbReference type="SAM" id="Phobius"/>
    </source>
</evidence>
<keyword evidence="2" id="KW-1185">Reference proteome</keyword>
<dbReference type="GeneID" id="109704856"/>
<proteinExistence type="predicted"/>
<dbReference type="PANTHER" id="PTHR34222">
    <property type="entry name" value="GAG_PRE-INTEGRS DOMAIN-CONTAINING PROTEIN"/>
    <property type="match status" value="1"/>
</dbReference>
<dbReference type="Proteomes" id="UP000515123">
    <property type="component" value="Unplaced"/>
</dbReference>
<evidence type="ECO:0000313" key="3">
    <source>
        <dbReference type="RefSeq" id="XP_020081227.1"/>
    </source>
</evidence>
<organism evidence="2 3">
    <name type="scientific">Ananas comosus</name>
    <name type="common">Pineapple</name>
    <name type="synonym">Ananas ananas</name>
    <dbReference type="NCBI Taxonomy" id="4615"/>
    <lineage>
        <taxon>Eukaryota</taxon>
        <taxon>Viridiplantae</taxon>
        <taxon>Streptophyta</taxon>
        <taxon>Embryophyta</taxon>
        <taxon>Tracheophyta</taxon>
        <taxon>Spermatophyta</taxon>
        <taxon>Magnoliopsida</taxon>
        <taxon>Liliopsida</taxon>
        <taxon>Poales</taxon>
        <taxon>Bromeliaceae</taxon>
        <taxon>Bromelioideae</taxon>
        <taxon>Ananas</taxon>
    </lineage>
</organism>
<reference evidence="3" key="2">
    <citation type="submission" date="2025-08" db="UniProtKB">
        <authorList>
            <consortium name="RefSeq"/>
        </authorList>
    </citation>
    <scope>IDENTIFICATION</scope>
    <source>
        <tissue evidence="3">Leaf</tissue>
    </source>
</reference>
<dbReference type="PANTHER" id="PTHR34222:SF100">
    <property type="entry name" value="CCHC-TYPE DOMAIN-CONTAINING PROTEIN"/>
    <property type="match status" value="1"/>
</dbReference>
<protein>
    <submittedName>
        <fullName evidence="3">Uncharacterized protein LOC109704856</fullName>
    </submittedName>
</protein>